<comment type="subcellular location">
    <subcellularLocation>
        <location evidence="1">Cell membrane</location>
        <topology evidence="1">Multi-pass membrane protein</topology>
    </subcellularLocation>
</comment>
<keyword evidence="3 7" id="KW-0812">Transmembrane</keyword>
<name>A0A3A9JRM1_9PROT</name>
<dbReference type="Proteomes" id="UP000274097">
    <property type="component" value="Unassembled WGS sequence"/>
</dbReference>
<dbReference type="EMBL" id="RAQU01000092">
    <property type="protein sequence ID" value="RKK03328.1"/>
    <property type="molecule type" value="Genomic_DNA"/>
</dbReference>
<reference evidence="8 11" key="1">
    <citation type="submission" date="2018-09" db="EMBL/GenBank/DDBJ databases">
        <title>Roseomonas sp. nov., isolated from feces of Tibetan antelopes in the Qinghai-Tibet plateau, China.</title>
        <authorList>
            <person name="Tian Z."/>
        </authorList>
    </citation>
    <scope>NUCLEOTIDE SEQUENCE [LARGE SCALE GENOMIC DNA]</scope>
    <source>
        <strain evidence="9 10">Z23</strain>
        <strain evidence="8 11">Z24</strain>
    </source>
</reference>
<dbReference type="Proteomes" id="UP000278036">
    <property type="component" value="Unassembled WGS sequence"/>
</dbReference>
<evidence type="ECO:0000256" key="5">
    <source>
        <dbReference type="ARBA" id="ARBA00023136"/>
    </source>
</evidence>
<dbReference type="InterPro" id="IPR011743">
    <property type="entry name" value="Caa3_sub_IV"/>
</dbReference>
<evidence type="ECO:0000313" key="10">
    <source>
        <dbReference type="Proteomes" id="UP000274097"/>
    </source>
</evidence>
<comment type="caution">
    <text evidence="8">The sequence shown here is derived from an EMBL/GenBank/DDBJ whole genome shotgun (WGS) entry which is preliminary data.</text>
</comment>
<evidence type="ECO:0000256" key="1">
    <source>
        <dbReference type="ARBA" id="ARBA00004651"/>
    </source>
</evidence>
<dbReference type="AlphaFoldDB" id="A0A3A9JRM1"/>
<sequence>MAQRHRQGALPRRRRAARHAGRDAVVILLLAADGAARAACAGRAHPAGLDGLAGLAPPAPAAQPGAGGCRALLAPGGRGLGVSLPAALPGRACVSGRRGLLPAEARGAGAILGRALAVWLALVALALASLAMAYVPLGRGNMAVALGISSLKMLLIAAFFMRLRQAEGLRRLAAAACLLWLAFLFALTFTDLLTRAPASQPAPSDLARPPAPTTGEGAF</sequence>
<evidence type="ECO:0000256" key="3">
    <source>
        <dbReference type="ARBA" id="ARBA00022692"/>
    </source>
</evidence>
<feature type="transmembrane region" description="Helical" evidence="7">
    <location>
        <begin position="142"/>
        <end position="160"/>
    </location>
</feature>
<evidence type="ECO:0000256" key="2">
    <source>
        <dbReference type="ARBA" id="ARBA00022475"/>
    </source>
</evidence>
<dbReference type="InParanoid" id="A0A3A9JRM1"/>
<dbReference type="EMBL" id="RFLX01000008">
    <property type="protein sequence ID" value="RMI24547.1"/>
    <property type="molecule type" value="Genomic_DNA"/>
</dbReference>
<keyword evidence="2" id="KW-1003">Cell membrane</keyword>
<evidence type="ECO:0000313" key="9">
    <source>
        <dbReference type="EMBL" id="RMI24547.1"/>
    </source>
</evidence>
<keyword evidence="10" id="KW-1185">Reference proteome</keyword>
<keyword evidence="5 7" id="KW-0472">Membrane</keyword>
<feature type="region of interest" description="Disordered" evidence="6">
    <location>
        <begin position="198"/>
        <end position="219"/>
    </location>
</feature>
<dbReference type="InterPro" id="IPR005171">
    <property type="entry name" value="Cyt_c_oxidase_su4_prok"/>
</dbReference>
<evidence type="ECO:0000313" key="11">
    <source>
        <dbReference type="Proteomes" id="UP000278036"/>
    </source>
</evidence>
<accession>A0A3A9JRM1</accession>
<proteinExistence type="predicted"/>
<feature type="transmembrane region" description="Helical" evidence="7">
    <location>
        <begin position="172"/>
        <end position="193"/>
    </location>
</feature>
<feature type="transmembrane region" description="Helical" evidence="7">
    <location>
        <begin position="116"/>
        <end position="135"/>
    </location>
</feature>
<gene>
    <name evidence="8" type="ORF">D6Z83_15085</name>
    <name evidence="9" type="ORF">EBE87_12725</name>
</gene>
<evidence type="ECO:0000256" key="6">
    <source>
        <dbReference type="SAM" id="MobiDB-lite"/>
    </source>
</evidence>
<protein>
    <recommendedName>
        <fullName evidence="12">Caa(3)-type oxidase subunit IV</fullName>
    </recommendedName>
</protein>
<evidence type="ECO:0000256" key="7">
    <source>
        <dbReference type="SAM" id="Phobius"/>
    </source>
</evidence>
<keyword evidence="4 7" id="KW-1133">Transmembrane helix</keyword>
<organism evidence="8 11">
    <name type="scientific">Teichococcus wenyumeiae</name>
    <dbReference type="NCBI Taxonomy" id="2478470"/>
    <lineage>
        <taxon>Bacteria</taxon>
        <taxon>Pseudomonadati</taxon>
        <taxon>Pseudomonadota</taxon>
        <taxon>Alphaproteobacteria</taxon>
        <taxon>Acetobacterales</taxon>
        <taxon>Roseomonadaceae</taxon>
        <taxon>Roseomonas</taxon>
    </lineage>
</organism>
<evidence type="ECO:0000256" key="4">
    <source>
        <dbReference type="ARBA" id="ARBA00022989"/>
    </source>
</evidence>
<evidence type="ECO:0008006" key="12">
    <source>
        <dbReference type="Google" id="ProtNLM"/>
    </source>
</evidence>
<dbReference type="NCBIfam" id="TIGR02229">
    <property type="entry name" value="caa3_sub_IV"/>
    <property type="match status" value="1"/>
</dbReference>
<evidence type="ECO:0000313" key="8">
    <source>
        <dbReference type="EMBL" id="RKK03328.1"/>
    </source>
</evidence>
<dbReference type="Pfam" id="PF03626">
    <property type="entry name" value="COX4_pro"/>
    <property type="match status" value="1"/>
</dbReference>
<dbReference type="GO" id="GO:0005886">
    <property type="term" value="C:plasma membrane"/>
    <property type="evidence" value="ECO:0007669"/>
    <property type="project" value="UniProtKB-SubCell"/>
</dbReference>